<protein>
    <submittedName>
        <fullName evidence="1">Uncharacterized protein</fullName>
    </submittedName>
</protein>
<dbReference type="Proteomes" id="UP001054252">
    <property type="component" value="Unassembled WGS sequence"/>
</dbReference>
<sequence>MNPIPWRAGNLALMEVRIYTMESWDSSPSGNFCVQSPQ</sequence>
<accession>A0AAV5MGL9</accession>
<gene>
    <name evidence="1" type="ORF">SLEP1_g55538</name>
</gene>
<keyword evidence="2" id="KW-1185">Reference proteome</keyword>
<evidence type="ECO:0000313" key="1">
    <source>
        <dbReference type="EMBL" id="GKV48739.1"/>
    </source>
</evidence>
<reference evidence="1 2" key="1">
    <citation type="journal article" date="2021" name="Commun. Biol.">
        <title>The genome of Shorea leprosula (Dipterocarpaceae) highlights the ecological relevance of drought in aseasonal tropical rainforests.</title>
        <authorList>
            <person name="Ng K.K.S."/>
            <person name="Kobayashi M.J."/>
            <person name="Fawcett J.A."/>
            <person name="Hatakeyama M."/>
            <person name="Paape T."/>
            <person name="Ng C.H."/>
            <person name="Ang C.C."/>
            <person name="Tnah L.H."/>
            <person name="Lee C.T."/>
            <person name="Nishiyama T."/>
            <person name="Sese J."/>
            <person name="O'Brien M.J."/>
            <person name="Copetti D."/>
            <person name="Mohd Noor M.I."/>
            <person name="Ong R.C."/>
            <person name="Putra M."/>
            <person name="Sireger I.Z."/>
            <person name="Indrioko S."/>
            <person name="Kosugi Y."/>
            <person name="Izuno A."/>
            <person name="Isagi Y."/>
            <person name="Lee S.L."/>
            <person name="Shimizu K.K."/>
        </authorList>
    </citation>
    <scope>NUCLEOTIDE SEQUENCE [LARGE SCALE GENOMIC DNA]</scope>
    <source>
        <strain evidence="1">214</strain>
    </source>
</reference>
<evidence type="ECO:0000313" key="2">
    <source>
        <dbReference type="Proteomes" id="UP001054252"/>
    </source>
</evidence>
<name>A0AAV5MGL9_9ROSI</name>
<organism evidence="1 2">
    <name type="scientific">Rubroshorea leprosula</name>
    <dbReference type="NCBI Taxonomy" id="152421"/>
    <lineage>
        <taxon>Eukaryota</taxon>
        <taxon>Viridiplantae</taxon>
        <taxon>Streptophyta</taxon>
        <taxon>Embryophyta</taxon>
        <taxon>Tracheophyta</taxon>
        <taxon>Spermatophyta</taxon>
        <taxon>Magnoliopsida</taxon>
        <taxon>eudicotyledons</taxon>
        <taxon>Gunneridae</taxon>
        <taxon>Pentapetalae</taxon>
        <taxon>rosids</taxon>
        <taxon>malvids</taxon>
        <taxon>Malvales</taxon>
        <taxon>Dipterocarpaceae</taxon>
        <taxon>Rubroshorea</taxon>
    </lineage>
</organism>
<dbReference type="EMBL" id="BPVZ01000268">
    <property type="protein sequence ID" value="GKV48739.1"/>
    <property type="molecule type" value="Genomic_DNA"/>
</dbReference>
<dbReference type="AlphaFoldDB" id="A0AAV5MGL9"/>
<proteinExistence type="predicted"/>
<comment type="caution">
    <text evidence="1">The sequence shown here is derived from an EMBL/GenBank/DDBJ whole genome shotgun (WGS) entry which is preliminary data.</text>
</comment>